<feature type="transmembrane region" description="Helical" evidence="1">
    <location>
        <begin position="166"/>
        <end position="185"/>
    </location>
</feature>
<keyword evidence="1" id="KW-0472">Membrane</keyword>
<dbReference type="STRING" id="4232.A0A251U8C9"/>
<dbReference type="EMBL" id="CM007897">
    <property type="protein sequence ID" value="OTG19605.1"/>
    <property type="molecule type" value="Genomic_DNA"/>
</dbReference>
<sequence>MILSANSFCVPIARCRQRSLSGGDPKVFLTESRRRVEMNGKNRMGGRDCSENLEALWDDGFGSQSAEDYYKLAEEGFTFSKDDAGPPRWFCPVSCGRPLKDSPLLLYLPGLDCLGLGLLLHEKALGKVFEVRCLHVPVQNRAPLEDLVQFVEEAVRLEHALSPRKPIYLVGDSFGGCLAILVAARNPTLDLVVILVNPGIFFFFLSCMSTLEVAKLSDKAGFVSYKFKFVYK</sequence>
<proteinExistence type="predicted"/>
<evidence type="ECO:0000313" key="4">
    <source>
        <dbReference type="Proteomes" id="UP000215914"/>
    </source>
</evidence>
<evidence type="ECO:0000256" key="1">
    <source>
        <dbReference type="SAM" id="Phobius"/>
    </source>
</evidence>
<feature type="transmembrane region" description="Helical" evidence="1">
    <location>
        <begin position="191"/>
        <end position="211"/>
    </location>
</feature>
<keyword evidence="4" id="KW-1185">Reference proteome</keyword>
<dbReference type="PANTHER" id="PTHR22753:SF14">
    <property type="entry name" value="MONOACYLGLYCEROL_DIACYLGLYCEROL O-ACYLTRANSFERASE"/>
    <property type="match status" value="1"/>
</dbReference>
<dbReference type="GO" id="GO:0016787">
    <property type="term" value="F:hydrolase activity"/>
    <property type="evidence" value="ECO:0007669"/>
    <property type="project" value="UniProtKB-KW"/>
</dbReference>
<name>A0A251U8C9_HELAN</name>
<evidence type="ECO:0000313" key="3">
    <source>
        <dbReference type="EMBL" id="OTG19605.1"/>
    </source>
</evidence>
<gene>
    <name evidence="3" type="ORF">HannXRQ_Chr08g0235961</name>
    <name evidence="2" type="ORF">HanXRQr2_Chr08g0359271</name>
</gene>
<dbReference type="InParanoid" id="A0A251U8C9"/>
<dbReference type="SUPFAM" id="SSF53474">
    <property type="entry name" value="alpha/beta-Hydrolases"/>
    <property type="match status" value="1"/>
</dbReference>
<dbReference type="Gene3D" id="3.40.50.1820">
    <property type="entry name" value="alpha/beta hydrolase"/>
    <property type="match status" value="1"/>
</dbReference>
<dbReference type="OMA" id="RIRCNGI"/>
<dbReference type="Gramene" id="mRNA:HanXRQr2_Chr08g0359271">
    <property type="protein sequence ID" value="mRNA:HanXRQr2_Chr08g0359271"/>
    <property type="gene ID" value="HanXRQr2_Chr08g0359271"/>
</dbReference>
<dbReference type="AlphaFoldDB" id="A0A251U8C9"/>
<organism evidence="3 4">
    <name type="scientific">Helianthus annuus</name>
    <name type="common">Common sunflower</name>
    <dbReference type="NCBI Taxonomy" id="4232"/>
    <lineage>
        <taxon>Eukaryota</taxon>
        <taxon>Viridiplantae</taxon>
        <taxon>Streptophyta</taxon>
        <taxon>Embryophyta</taxon>
        <taxon>Tracheophyta</taxon>
        <taxon>Spermatophyta</taxon>
        <taxon>Magnoliopsida</taxon>
        <taxon>eudicotyledons</taxon>
        <taxon>Gunneridae</taxon>
        <taxon>Pentapetalae</taxon>
        <taxon>asterids</taxon>
        <taxon>campanulids</taxon>
        <taxon>Asterales</taxon>
        <taxon>Asteraceae</taxon>
        <taxon>Asteroideae</taxon>
        <taxon>Heliantheae alliance</taxon>
        <taxon>Heliantheae</taxon>
        <taxon>Helianthus</taxon>
    </lineage>
</organism>
<dbReference type="PANTHER" id="PTHR22753">
    <property type="entry name" value="TRANSMEMBRANE PROTEIN 68"/>
    <property type="match status" value="1"/>
</dbReference>
<keyword evidence="1" id="KW-1133">Transmembrane helix</keyword>
<accession>A0A251U8C9</accession>
<keyword evidence="3" id="KW-0378">Hydrolase</keyword>
<dbReference type="InterPro" id="IPR029058">
    <property type="entry name" value="AB_hydrolase_fold"/>
</dbReference>
<reference evidence="2" key="3">
    <citation type="submission" date="2020-06" db="EMBL/GenBank/DDBJ databases">
        <title>Helianthus annuus Genome sequencing and assembly Release 2.</title>
        <authorList>
            <person name="Gouzy J."/>
            <person name="Langlade N."/>
            <person name="Munos S."/>
        </authorList>
    </citation>
    <scope>NUCLEOTIDE SEQUENCE</scope>
    <source>
        <tissue evidence="2">Leaves</tissue>
    </source>
</reference>
<protein>
    <submittedName>
        <fullName evidence="2 3">Alpha/Beta hydrolase</fullName>
    </submittedName>
</protein>
<dbReference type="EMBL" id="MNCJ02000323">
    <property type="protein sequence ID" value="KAF5797066.1"/>
    <property type="molecule type" value="Genomic_DNA"/>
</dbReference>
<dbReference type="Proteomes" id="UP000215914">
    <property type="component" value="Chromosome 8"/>
</dbReference>
<keyword evidence="1" id="KW-0812">Transmembrane</keyword>
<reference evidence="2 4" key="1">
    <citation type="journal article" date="2017" name="Nature">
        <title>The sunflower genome provides insights into oil metabolism, flowering and Asterid evolution.</title>
        <authorList>
            <person name="Badouin H."/>
            <person name="Gouzy J."/>
            <person name="Grassa C.J."/>
            <person name="Murat F."/>
            <person name="Staton S.E."/>
            <person name="Cottret L."/>
            <person name="Lelandais-Briere C."/>
            <person name="Owens G.L."/>
            <person name="Carrere S."/>
            <person name="Mayjonade B."/>
            <person name="Legrand L."/>
            <person name="Gill N."/>
            <person name="Kane N.C."/>
            <person name="Bowers J.E."/>
            <person name="Hubner S."/>
            <person name="Bellec A."/>
            <person name="Berard A."/>
            <person name="Berges H."/>
            <person name="Blanchet N."/>
            <person name="Boniface M.C."/>
            <person name="Brunel D."/>
            <person name="Catrice O."/>
            <person name="Chaidir N."/>
            <person name="Claudel C."/>
            <person name="Donnadieu C."/>
            <person name="Faraut T."/>
            <person name="Fievet G."/>
            <person name="Helmstetter N."/>
            <person name="King M."/>
            <person name="Knapp S.J."/>
            <person name="Lai Z."/>
            <person name="Le Paslier M.C."/>
            <person name="Lippi Y."/>
            <person name="Lorenzon L."/>
            <person name="Mandel J.R."/>
            <person name="Marage G."/>
            <person name="Marchand G."/>
            <person name="Marquand E."/>
            <person name="Bret-Mestries E."/>
            <person name="Morien E."/>
            <person name="Nambeesan S."/>
            <person name="Nguyen T."/>
            <person name="Pegot-Espagnet P."/>
            <person name="Pouilly N."/>
            <person name="Raftis F."/>
            <person name="Sallet E."/>
            <person name="Schiex T."/>
            <person name="Thomas J."/>
            <person name="Vandecasteele C."/>
            <person name="Vares D."/>
            <person name="Vear F."/>
            <person name="Vautrin S."/>
            <person name="Crespi M."/>
            <person name="Mangin B."/>
            <person name="Burke J.M."/>
            <person name="Salse J."/>
            <person name="Munos S."/>
            <person name="Vincourt P."/>
            <person name="Rieseberg L.H."/>
            <person name="Langlade N.B."/>
        </authorList>
    </citation>
    <scope>NUCLEOTIDE SEQUENCE [LARGE SCALE GENOMIC DNA]</scope>
    <source>
        <strain evidence="4">cv. SF193</strain>
        <tissue evidence="2">Leaves</tissue>
    </source>
</reference>
<evidence type="ECO:0000313" key="2">
    <source>
        <dbReference type="EMBL" id="KAF5797066.1"/>
    </source>
</evidence>
<reference evidence="3" key="2">
    <citation type="submission" date="2017-02" db="EMBL/GenBank/DDBJ databases">
        <title>Sunflower complete genome.</title>
        <authorList>
            <person name="Langlade N."/>
            <person name="Munos S."/>
        </authorList>
    </citation>
    <scope>NUCLEOTIDE SEQUENCE [LARGE SCALE GENOMIC DNA]</scope>
    <source>
        <tissue evidence="3">Leaves</tissue>
    </source>
</reference>